<comment type="caution">
    <text evidence="6">The sequence shown here is derived from an EMBL/GenBank/DDBJ whole genome shotgun (WGS) entry which is preliminary data.</text>
</comment>
<dbReference type="InterPro" id="IPR028978">
    <property type="entry name" value="Chorismate_lyase_/UTRA_dom_sf"/>
</dbReference>
<evidence type="ECO:0000256" key="3">
    <source>
        <dbReference type="ARBA" id="ARBA00023163"/>
    </source>
</evidence>
<dbReference type="PANTHER" id="PTHR44846:SF16">
    <property type="entry name" value="TRANSCRIPTIONAL REGULATOR PHNF-RELATED"/>
    <property type="match status" value="1"/>
</dbReference>
<dbReference type="Pfam" id="PF07702">
    <property type="entry name" value="UTRA"/>
    <property type="match status" value="1"/>
</dbReference>
<evidence type="ECO:0000256" key="4">
    <source>
        <dbReference type="NCBIfam" id="TIGR02018"/>
    </source>
</evidence>
<dbReference type="InterPro" id="IPR011663">
    <property type="entry name" value="UTRA"/>
</dbReference>
<dbReference type="PANTHER" id="PTHR44846">
    <property type="entry name" value="MANNOSYL-D-GLYCERATE TRANSPORT/METABOLISM SYSTEM REPRESSOR MNGR-RELATED"/>
    <property type="match status" value="1"/>
</dbReference>
<keyword evidence="1" id="KW-0805">Transcription regulation</keyword>
<name>A0ABS1X0V9_9GAMM</name>
<proteinExistence type="predicted"/>
<dbReference type="InterPro" id="IPR010248">
    <property type="entry name" value="His_ut_repres"/>
</dbReference>
<dbReference type="EMBL" id="JAEVLS010000004">
    <property type="protein sequence ID" value="MBM0106858.1"/>
    <property type="molecule type" value="Genomic_DNA"/>
</dbReference>
<dbReference type="SUPFAM" id="SSF46785">
    <property type="entry name" value="Winged helix' DNA-binding domain"/>
    <property type="match status" value="1"/>
</dbReference>
<evidence type="ECO:0000256" key="2">
    <source>
        <dbReference type="ARBA" id="ARBA00023125"/>
    </source>
</evidence>
<evidence type="ECO:0000313" key="7">
    <source>
        <dbReference type="Proteomes" id="UP000661077"/>
    </source>
</evidence>
<reference evidence="6 7" key="1">
    <citation type="journal article" date="2021" name="Int. J. Syst. Evol. Microbiol.">
        <title>Steroidobacter gossypii sp. nov., isolated from soil of cotton cropping field.</title>
        <authorList>
            <person name="Huang R."/>
            <person name="Yang S."/>
            <person name="Zhen C."/>
            <person name="Liu W."/>
        </authorList>
    </citation>
    <scope>NUCLEOTIDE SEQUENCE [LARGE SCALE GENOMIC DNA]</scope>
    <source>
        <strain evidence="6 7">S1-65</strain>
    </source>
</reference>
<dbReference type="PROSITE" id="PS50949">
    <property type="entry name" value="HTH_GNTR"/>
    <property type="match status" value="1"/>
</dbReference>
<sequence>MPSSEKKTQSLHQRMLSDIQQLILTGAWAPGSRIPIEQELMKQYDCSRMTVSKVLTQLANARMIERRRRSGSIVSRPHAQSAVLTIPDIKSEVAALGLEYSFEILRKQRRRSSTEERAVLGVERSIPVLEIACCHFAGPRPFCLEQRIINLESVPEAGEESFEQMAPGTWLLHRVPWTLAEHRIRAAEADAEMARTLKIRAKSPVLTIERTTRSAEAATVTFVKLAYPADLHQLVATFSPPGAMPAENARFSRPE</sequence>
<dbReference type="Gene3D" id="3.40.1410.10">
    <property type="entry name" value="Chorismate lyase-like"/>
    <property type="match status" value="1"/>
</dbReference>
<dbReference type="RefSeq" id="WP_203168973.1">
    <property type="nucleotide sequence ID" value="NZ_JAEVLS010000004.1"/>
</dbReference>
<dbReference type="Pfam" id="PF00392">
    <property type="entry name" value="GntR"/>
    <property type="match status" value="1"/>
</dbReference>
<dbReference type="NCBIfam" id="TIGR02018">
    <property type="entry name" value="his_ut_repres"/>
    <property type="match status" value="1"/>
</dbReference>
<organism evidence="6 7">
    <name type="scientific">Steroidobacter gossypii</name>
    <dbReference type="NCBI Taxonomy" id="2805490"/>
    <lineage>
        <taxon>Bacteria</taxon>
        <taxon>Pseudomonadati</taxon>
        <taxon>Pseudomonadota</taxon>
        <taxon>Gammaproteobacteria</taxon>
        <taxon>Steroidobacterales</taxon>
        <taxon>Steroidobacteraceae</taxon>
        <taxon>Steroidobacter</taxon>
    </lineage>
</organism>
<dbReference type="SMART" id="SM00866">
    <property type="entry name" value="UTRA"/>
    <property type="match status" value="1"/>
</dbReference>
<dbReference type="SUPFAM" id="SSF64288">
    <property type="entry name" value="Chorismate lyase-like"/>
    <property type="match status" value="1"/>
</dbReference>
<evidence type="ECO:0000313" key="6">
    <source>
        <dbReference type="EMBL" id="MBM0106858.1"/>
    </source>
</evidence>
<evidence type="ECO:0000256" key="1">
    <source>
        <dbReference type="ARBA" id="ARBA00023015"/>
    </source>
</evidence>
<accession>A0ABS1X0V9</accession>
<dbReference type="SMART" id="SM00345">
    <property type="entry name" value="HTH_GNTR"/>
    <property type="match status" value="1"/>
</dbReference>
<dbReference type="InterPro" id="IPR036388">
    <property type="entry name" value="WH-like_DNA-bd_sf"/>
</dbReference>
<dbReference type="InterPro" id="IPR036390">
    <property type="entry name" value="WH_DNA-bd_sf"/>
</dbReference>
<protein>
    <recommendedName>
        <fullName evidence="4">Histidine utilization repressor</fullName>
    </recommendedName>
</protein>
<evidence type="ECO:0000259" key="5">
    <source>
        <dbReference type="PROSITE" id="PS50949"/>
    </source>
</evidence>
<dbReference type="Gene3D" id="1.10.10.10">
    <property type="entry name" value="Winged helix-like DNA-binding domain superfamily/Winged helix DNA-binding domain"/>
    <property type="match status" value="1"/>
</dbReference>
<dbReference type="Proteomes" id="UP000661077">
    <property type="component" value="Unassembled WGS sequence"/>
</dbReference>
<gene>
    <name evidence="6" type="primary">hutC</name>
    <name evidence="6" type="ORF">JM946_19155</name>
</gene>
<keyword evidence="7" id="KW-1185">Reference proteome</keyword>
<feature type="domain" description="HTH gntR-type" evidence="5">
    <location>
        <begin position="9"/>
        <end position="77"/>
    </location>
</feature>
<keyword evidence="3" id="KW-0804">Transcription</keyword>
<dbReference type="InterPro" id="IPR050679">
    <property type="entry name" value="Bact_HTH_transcr_reg"/>
</dbReference>
<dbReference type="InterPro" id="IPR000524">
    <property type="entry name" value="Tscrpt_reg_HTH_GntR"/>
</dbReference>
<dbReference type="CDD" id="cd07377">
    <property type="entry name" value="WHTH_GntR"/>
    <property type="match status" value="1"/>
</dbReference>
<keyword evidence="2" id="KW-0238">DNA-binding</keyword>